<gene>
    <name evidence="3" type="ORF">SAMN05421748_114146</name>
</gene>
<dbReference type="OrthoDB" id="4379767at2"/>
<evidence type="ECO:0000313" key="4">
    <source>
        <dbReference type="Proteomes" id="UP000219612"/>
    </source>
</evidence>
<sequence length="351" mass="39032">MALNEWWAGDPAQRYWLEITDRPDLGENLHAPQRDGAGTAKWTYDLVRYVEPGDVVLHWHKTLIGRPALVGFSQAAGAVTASTIVWRARGTSGRAKQTPPRQPSWLTPLRGYTALHQPVDQSVLRQVEDELRDVFEKLSETYPGTLYLPFAFSDKRPIRAAQGYLVKFPAELLKVIPGLDEVPAGPRPGLRAPGDGEKPTKAGSTRTRRSARGAGYISDAKLRRALEEHAVAQATALYQAEGWTVTDVGKTRPYDLLLTRDGDPEERHVEVKGTTQTATEVELTSGEVDHSREPAPCDLFVVSEINYIPDGLGGYITSDGIRHLWRDWQAADEHLRPTRFRYTLPAGPELL</sequence>
<dbReference type="EMBL" id="OBDY01000014">
    <property type="protein sequence ID" value="SNY53708.1"/>
    <property type="molecule type" value="Genomic_DNA"/>
</dbReference>
<keyword evidence="4" id="KW-1185">Reference proteome</keyword>
<evidence type="ECO:0000259" key="2">
    <source>
        <dbReference type="Pfam" id="PF13020"/>
    </source>
</evidence>
<proteinExistence type="predicted"/>
<dbReference type="AlphaFoldDB" id="A0A285J0H1"/>
<evidence type="ECO:0000313" key="3">
    <source>
        <dbReference type="EMBL" id="SNY53708.1"/>
    </source>
</evidence>
<feature type="compositionally biased region" description="Low complexity" evidence="1">
    <location>
        <begin position="183"/>
        <end position="193"/>
    </location>
</feature>
<dbReference type="Proteomes" id="UP000219612">
    <property type="component" value="Unassembled WGS sequence"/>
</dbReference>
<organism evidence="3 4">
    <name type="scientific">Paractinoplanes atraurantiacus</name>
    <dbReference type="NCBI Taxonomy" id="1036182"/>
    <lineage>
        <taxon>Bacteria</taxon>
        <taxon>Bacillati</taxon>
        <taxon>Actinomycetota</taxon>
        <taxon>Actinomycetes</taxon>
        <taxon>Micromonosporales</taxon>
        <taxon>Micromonosporaceae</taxon>
        <taxon>Paractinoplanes</taxon>
    </lineage>
</organism>
<dbReference type="InterPro" id="IPR024975">
    <property type="entry name" value="NOV_C"/>
</dbReference>
<dbReference type="Pfam" id="PF13020">
    <property type="entry name" value="NOV_C"/>
    <property type="match status" value="1"/>
</dbReference>
<name>A0A285J0H1_9ACTN</name>
<reference evidence="3 4" key="1">
    <citation type="submission" date="2017-09" db="EMBL/GenBank/DDBJ databases">
        <authorList>
            <person name="Ehlers B."/>
            <person name="Leendertz F.H."/>
        </authorList>
    </citation>
    <scope>NUCLEOTIDE SEQUENCE [LARGE SCALE GENOMIC DNA]</scope>
    <source>
        <strain evidence="3 4">CGMCC 4.6857</strain>
    </source>
</reference>
<evidence type="ECO:0000256" key="1">
    <source>
        <dbReference type="SAM" id="MobiDB-lite"/>
    </source>
</evidence>
<feature type="region of interest" description="Disordered" evidence="1">
    <location>
        <begin position="182"/>
        <end position="213"/>
    </location>
</feature>
<accession>A0A285J0H1</accession>
<feature type="domain" description="Protein NO VEIN C-terminal" evidence="2">
    <location>
        <begin position="227"/>
        <end position="295"/>
    </location>
</feature>
<protein>
    <recommendedName>
        <fullName evidence="2">Protein NO VEIN C-terminal domain-containing protein</fullName>
    </recommendedName>
</protein>
<dbReference type="RefSeq" id="WP_097323226.1">
    <property type="nucleotide sequence ID" value="NZ_OBDY01000014.1"/>
</dbReference>